<dbReference type="EnsemblMetazoa" id="AALFPA23_007483.R9946">
    <property type="protein sequence ID" value="AALFPA23_007483.P9946"/>
    <property type="gene ID" value="AALFPA23_007483"/>
</dbReference>
<proteinExistence type="predicted"/>
<accession>A0ABM1YB03</accession>
<protein>
    <recommendedName>
        <fullName evidence="1">Integrase catalytic domain-containing protein</fullName>
    </recommendedName>
</protein>
<sequence length="342" mass="38380">MMCRIRNALPSPPAMAPLPAARLQPFIRPFTYVGVDYFGPILVKVGRSQVKRWVALFTCLTIRAVHLEVVHSLSTESCIMAVRRFVARRGYPAEFHSDNGTCFQGASKELERTETDKHNNAMATTFTTAKTKWVFIPPATPHMGGAWERLVRSVKVAIESISDGPRRPDDEVLETILFEAEALINSRPLTYIPLQSADEEAITPNHFLLGTSSGDKLPPTEPVDSPAVLRSSWKLAQAMTLRFWTRWVKEYLPVTTRRSKWFEETRDIAVGDLVLVVGGTTKDQWTRGRIEAVIPGRDERVRQALVRTAAGVHRRPAVKLAVLDVMERGEPQTEVSEIKGRN</sequence>
<feature type="domain" description="Integrase catalytic" evidence="1">
    <location>
        <begin position="21"/>
        <end position="212"/>
    </location>
</feature>
<dbReference type="SUPFAM" id="SSF53098">
    <property type="entry name" value="Ribonuclease H-like"/>
    <property type="match status" value="1"/>
</dbReference>
<dbReference type="InterPro" id="IPR001584">
    <property type="entry name" value="Integrase_cat-core"/>
</dbReference>
<dbReference type="RefSeq" id="XP_062716007.1">
    <property type="nucleotide sequence ID" value="XM_062860023.1"/>
</dbReference>
<evidence type="ECO:0000313" key="3">
    <source>
        <dbReference type="Proteomes" id="UP000069940"/>
    </source>
</evidence>
<dbReference type="GeneID" id="134291802"/>
<dbReference type="Pfam" id="PF18701">
    <property type="entry name" value="DUF5641"/>
    <property type="match status" value="1"/>
</dbReference>
<dbReference type="RefSeq" id="XP_062716005.1">
    <property type="nucleotide sequence ID" value="XM_062860021.1"/>
</dbReference>
<dbReference type="InterPro" id="IPR036397">
    <property type="entry name" value="RNaseH_sf"/>
</dbReference>
<reference evidence="3" key="1">
    <citation type="journal article" date="2015" name="Proc. Natl. Acad. Sci. U.S.A.">
        <title>Genome sequence of the Asian Tiger mosquito, Aedes albopictus, reveals insights into its biology, genetics, and evolution.</title>
        <authorList>
            <person name="Chen X.G."/>
            <person name="Jiang X."/>
            <person name="Gu J."/>
            <person name="Xu M."/>
            <person name="Wu Y."/>
            <person name="Deng Y."/>
            <person name="Zhang C."/>
            <person name="Bonizzoni M."/>
            <person name="Dermauw W."/>
            <person name="Vontas J."/>
            <person name="Armbruster P."/>
            <person name="Huang X."/>
            <person name="Yang Y."/>
            <person name="Zhang H."/>
            <person name="He W."/>
            <person name="Peng H."/>
            <person name="Liu Y."/>
            <person name="Wu K."/>
            <person name="Chen J."/>
            <person name="Lirakis M."/>
            <person name="Topalis P."/>
            <person name="Van Leeuwen T."/>
            <person name="Hall A.B."/>
            <person name="Jiang X."/>
            <person name="Thorpe C."/>
            <person name="Mueller R.L."/>
            <person name="Sun C."/>
            <person name="Waterhouse R.M."/>
            <person name="Yan G."/>
            <person name="Tu Z.J."/>
            <person name="Fang X."/>
            <person name="James A.A."/>
        </authorList>
    </citation>
    <scope>NUCLEOTIDE SEQUENCE [LARGE SCALE GENOMIC DNA]</scope>
    <source>
        <strain evidence="3">Foshan</strain>
    </source>
</reference>
<dbReference type="RefSeq" id="XP_062716008.1">
    <property type="nucleotide sequence ID" value="XM_062860024.1"/>
</dbReference>
<name>A0ABM1YB03_AEDAL</name>
<reference evidence="2" key="2">
    <citation type="submission" date="2025-05" db="UniProtKB">
        <authorList>
            <consortium name="EnsemblMetazoa"/>
        </authorList>
    </citation>
    <scope>IDENTIFICATION</scope>
    <source>
        <strain evidence="2">Foshan</strain>
    </source>
</reference>
<evidence type="ECO:0000313" key="2">
    <source>
        <dbReference type="EnsemblMetazoa" id="AALFPA23_007483.P9946"/>
    </source>
</evidence>
<dbReference type="PROSITE" id="PS50994">
    <property type="entry name" value="INTEGRASE"/>
    <property type="match status" value="1"/>
</dbReference>
<dbReference type="PANTHER" id="PTHR47331">
    <property type="entry name" value="PHD-TYPE DOMAIN-CONTAINING PROTEIN"/>
    <property type="match status" value="1"/>
</dbReference>
<dbReference type="Gene3D" id="3.30.420.10">
    <property type="entry name" value="Ribonuclease H-like superfamily/Ribonuclease H"/>
    <property type="match status" value="1"/>
</dbReference>
<dbReference type="Proteomes" id="UP000069940">
    <property type="component" value="Unassembled WGS sequence"/>
</dbReference>
<dbReference type="RefSeq" id="XP_062716006.1">
    <property type="nucleotide sequence ID" value="XM_062860022.1"/>
</dbReference>
<dbReference type="EnsemblMetazoa" id="AALFPA23_007483.R9944">
    <property type="protein sequence ID" value="AALFPA23_007483.P9944"/>
    <property type="gene ID" value="AALFPA23_007483"/>
</dbReference>
<organism evidence="2 3">
    <name type="scientific">Aedes albopictus</name>
    <name type="common">Asian tiger mosquito</name>
    <name type="synonym">Stegomyia albopicta</name>
    <dbReference type="NCBI Taxonomy" id="7160"/>
    <lineage>
        <taxon>Eukaryota</taxon>
        <taxon>Metazoa</taxon>
        <taxon>Ecdysozoa</taxon>
        <taxon>Arthropoda</taxon>
        <taxon>Hexapoda</taxon>
        <taxon>Insecta</taxon>
        <taxon>Pterygota</taxon>
        <taxon>Neoptera</taxon>
        <taxon>Endopterygota</taxon>
        <taxon>Diptera</taxon>
        <taxon>Nematocera</taxon>
        <taxon>Culicoidea</taxon>
        <taxon>Culicidae</taxon>
        <taxon>Culicinae</taxon>
        <taxon>Aedini</taxon>
        <taxon>Aedes</taxon>
        <taxon>Stegomyia</taxon>
    </lineage>
</organism>
<dbReference type="EnsemblMetazoa" id="AALFPA23_007483.R9947">
    <property type="protein sequence ID" value="AALFPA23_007483.P9947"/>
    <property type="gene ID" value="AALFPA23_007483"/>
</dbReference>
<dbReference type="InterPro" id="IPR040676">
    <property type="entry name" value="DUF5641"/>
</dbReference>
<evidence type="ECO:0000259" key="1">
    <source>
        <dbReference type="PROSITE" id="PS50994"/>
    </source>
</evidence>
<dbReference type="InterPro" id="IPR012337">
    <property type="entry name" value="RNaseH-like_sf"/>
</dbReference>
<dbReference type="EnsemblMetazoa" id="AALFPA23_007483.R9945">
    <property type="protein sequence ID" value="AALFPA23_007483.P9945"/>
    <property type="gene ID" value="AALFPA23_007483"/>
</dbReference>
<keyword evidence="3" id="KW-1185">Reference proteome</keyword>